<accession>A0A0P0G698</accession>
<dbReference type="KEGG" id="bcel:BcellWH2_05335"/>
<name>A0A0P0G698_9BACE</name>
<evidence type="ECO:0000313" key="2">
    <source>
        <dbReference type="Proteomes" id="UP000061809"/>
    </source>
</evidence>
<sequence>MLKMKKKCYQTVNYFMKNLFGIDKSTYFALCLK</sequence>
<organism evidence="1 2">
    <name type="scientific">Bacteroides cellulosilyticus</name>
    <dbReference type="NCBI Taxonomy" id="246787"/>
    <lineage>
        <taxon>Bacteria</taxon>
        <taxon>Pseudomonadati</taxon>
        <taxon>Bacteroidota</taxon>
        <taxon>Bacteroidia</taxon>
        <taxon>Bacteroidales</taxon>
        <taxon>Bacteroidaceae</taxon>
        <taxon>Bacteroides</taxon>
    </lineage>
</organism>
<evidence type="ECO:0000313" key="1">
    <source>
        <dbReference type="EMBL" id="ALJ62537.1"/>
    </source>
</evidence>
<protein>
    <submittedName>
        <fullName evidence="1">Uncharacterized protein</fullName>
    </submittedName>
</protein>
<reference evidence="1 2" key="1">
    <citation type="journal article" date="2015" name="Science">
        <title>Genetic determinants of in vivo fitness and diet responsiveness in multiple human gut Bacteroides.</title>
        <authorList>
            <person name="Wu M."/>
            <person name="McNulty N.P."/>
            <person name="Rodionov D.A."/>
            <person name="Khoroshkin M.S."/>
            <person name="Griffin N.W."/>
            <person name="Cheng J."/>
            <person name="Latreille P."/>
            <person name="Kerstetter R.A."/>
            <person name="Terrapon N."/>
            <person name="Henrissat B."/>
            <person name="Osterman A.L."/>
            <person name="Gordon J.I."/>
        </authorList>
    </citation>
    <scope>NUCLEOTIDE SEQUENCE [LARGE SCALE GENOMIC DNA]</scope>
    <source>
        <strain evidence="1 2">WH2</strain>
    </source>
</reference>
<dbReference type="AlphaFoldDB" id="A0A0P0G698"/>
<dbReference type="PATRIC" id="fig|246787.4.peg.5509"/>
<dbReference type="EMBL" id="CP012801">
    <property type="protein sequence ID" value="ALJ62537.1"/>
    <property type="molecule type" value="Genomic_DNA"/>
</dbReference>
<dbReference type="Proteomes" id="UP000061809">
    <property type="component" value="Chromosome"/>
</dbReference>
<proteinExistence type="predicted"/>
<gene>
    <name evidence="1" type="ORF">BcellWH2_05335</name>
</gene>